<dbReference type="Gene3D" id="3.30.479.20">
    <property type="entry name" value="Elongation factor Ts, dimerisation domain"/>
    <property type="match status" value="2"/>
</dbReference>
<dbReference type="SUPFAM" id="SSF46934">
    <property type="entry name" value="UBA-like"/>
    <property type="match status" value="1"/>
</dbReference>
<dbReference type="Gene3D" id="1.10.8.10">
    <property type="entry name" value="DNA helicase RuvA subunit, C-terminal domain"/>
    <property type="match status" value="1"/>
</dbReference>
<dbReference type="PROSITE" id="PS01127">
    <property type="entry name" value="EF_TS_2"/>
    <property type="match status" value="1"/>
</dbReference>
<feature type="domain" description="Translation elongation factor EFTs/EF1B dimerisation" evidence="6">
    <location>
        <begin position="142"/>
        <end position="374"/>
    </location>
</feature>
<dbReference type="PANTHER" id="PTHR11741">
    <property type="entry name" value="ELONGATION FACTOR TS"/>
    <property type="match status" value="1"/>
</dbReference>
<reference evidence="7" key="1">
    <citation type="submission" date="2023-05" db="EMBL/GenBank/DDBJ databases">
        <title>Nepenthes gracilis genome sequencing.</title>
        <authorList>
            <person name="Fukushima K."/>
        </authorList>
    </citation>
    <scope>NUCLEOTIDE SEQUENCE</scope>
    <source>
        <strain evidence="7">SING2019-196</strain>
    </source>
</reference>
<dbReference type="InterPro" id="IPR001816">
    <property type="entry name" value="Transl_elong_EFTs/EF1B"/>
</dbReference>
<protein>
    <recommendedName>
        <fullName evidence="4">Elongation factor Ts, mitochondrial</fullName>
        <shortName evidence="4">EF-Ts</shortName>
        <shortName evidence="4">EF-TsMt</shortName>
    </recommendedName>
</protein>
<dbReference type="AlphaFoldDB" id="A0AAD3P5F9"/>
<dbReference type="InterPro" id="IPR009060">
    <property type="entry name" value="UBA-like_sf"/>
</dbReference>
<evidence type="ECO:0000259" key="6">
    <source>
        <dbReference type="Pfam" id="PF00889"/>
    </source>
</evidence>
<dbReference type="InterPro" id="IPR036402">
    <property type="entry name" value="EF-Ts_dimer_sf"/>
</dbReference>
<evidence type="ECO:0000313" key="7">
    <source>
        <dbReference type="EMBL" id="GMG99244.1"/>
    </source>
</evidence>
<evidence type="ECO:0000256" key="1">
    <source>
        <dbReference type="ARBA" id="ARBA00005532"/>
    </source>
</evidence>
<dbReference type="FunFam" id="1.10.286.20:FF:000001">
    <property type="entry name" value="Elongation factor Ts"/>
    <property type="match status" value="1"/>
</dbReference>
<evidence type="ECO:0000313" key="8">
    <source>
        <dbReference type="Proteomes" id="UP001279734"/>
    </source>
</evidence>
<dbReference type="HAMAP" id="MF_00050">
    <property type="entry name" value="EF_Ts"/>
    <property type="match status" value="1"/>
</dbReference>
<keyword evidence="8" id="KW-1185">Reference proteome</keyword>
<evidence type="ECO:0000256" key="2">
    <source>
        <dbReference type="ARBA" id="ARBA00022768"/>
    </source>
</evidence>
<sequence length="389" mass="42097">MAFSRGAKHPIGILYSWLGGSKCSGHGYSTLANKHIPVSGVEVKQITSSTPRYAQSISAPGTFLRKCTATASGVDQMGLIKQLRERTSAPMKDVKSALVGCNWDIEAAQKELRRRGVVWASKKSSRTASEGLLALAHNDSKAAVVELNCETDFVARNEIFQYVHLLVEASSQQVTGPFPIAPEHLEDLKLNLDHPKLSGEKTVKTVVTELAAIMGENVRLRRGVAMSKTSPGILSTYLHSSPQPGLGRIAGILSLEVDDQHTSSDSLLHIGSELAMHVVAAKPLFITKELVSSASLEMEREILKSQAEASGKSQMAIEKIVEGRLQKYLEEVVLMEQKFVVNDTMNVKTLLDNLSKEVGCPVKIVSFLRMEVGEGIARLEAASGSEPVA</sequence>
<comment type="similarity">
    <text evidence="1 4 5">Belongs to the EF-Ts family.</text>
</comment>
<keyword evidence="3 4" id="KW-0648">Protein biosynthesis</keyword>
<keyword evidence="4" id="KW-0496">Mitochondrion</keyword>
<dbReference type="NCBIfam" id="TIGR00116">
    <property type="entry name" value="tsf"/>
    <property type="match status" value="1"/>
</dbReference>
<comment type="caution">
    <text evidence="7">The sequence shown here is derived from an EMBL/GenBank/DDBJ whole genome shotgun (WGS) entry which is preliminary data.</text>
</comment>
<dbReference type="EMBL" id="BSYO01000001">
    <property type="protein sequence ID" value="GMG99244.1"/>
    <property type="molecule type" value="Genomic_DNA"/>
</dbReference>
<evidence type="ECO:0000256" key="3">
    <source>
        <dbReference type="ARBA" id="ARBA00022917"/>
    </source>
</evidence>
<name>A0AAD3P5F9_NEPGR</name>
<dbReference type="InterPro" id="IPR014039">
    <property type="entry name" value="Transl_elong_EFTs/EF1B_dimer"/>
</dbReference>
<comment type="subcellular location">
    <subcellularLocation>
        <location evidence="4">Mitochondrion</location>
    </subcellularLocation>
</comment>
<dbReference type="InterPro" id="IPR018101">
    <property type="entry name" value="Transl_elong_Ts_CS"/>
</dbReference>
<comment type="function">
    <text evidence="4 5">Associates with the EF-Tu.GDP complex and induces the exchange of GDP to GTP. It remains bound to the aminoacyl-tRNA.EF-Tu.GTP complex up to the GTP hydrolysis stage on the ribosome.</text>
</comment>
<accession>A0AAD3P5F9</accession>
<dbReference type="GO" id="GO:0005739">
    <property type="term" value="C:mitochondrion"/>
    <property type="evidence" value="ECO:0007669"/>
    <property type="project" value="UniProtKB-SubCell"/>
</dbReference>
<dbReference type="FunFam" id="1.10.8.10:FF:000001">
    <property type="entry name" value="Elongation factor Ts"/>
    <property type="match status" value="1"/>
</dbReference>
<dbReference type="Proteomes" id="UP001279734">
    <property type="component" value="Unassembled WGS sequence"/>
</dbReference>
<dbReference type="Pfam" id="PF00889">
    <property type="entry name" value="EF_TS"/>
    <property type="match status" value="1"/>
</dbReference>
<gene>
    <name evidence="4" type="primary">EFTS</name>
    <name evidence="7" type="ORF">Nepgr_001084</name>
</gene>
<keyword evidence="2 4" id="KW-0251">Elongation factor</keyword>
<dbReference type="PANTHER" id="PTHR11741:SF0">
    <property type="entry name" value="ELONGATION FACTOR TS, MITOCHONDRIAL"/>
    <property type="match status" value="1"/>
</dbReference>
<dbReference type="SUPFAM" id="SSF54713">
    <property type="entry name" value="Elongation factor Ts (EF-Ts), dimerisation domain"/>
    <property type="match status" value="1"/>
</dbReference>
<proteinExistence type="inferred from homology"/>
<dbReference type="GO" id="GO:0003746">
    <property type="term" value="F:translation elongation factor activity"/>
    <property type="evidence" value="ECO:0007669"/>
    <property type="project" value="UniProtKB-UniRule"/>
</dbReference>
<dbReference type="CDD" id="cd14275">
    <property type="entry name" value="UBA_EF-Ts"/>
    <property type="match status" value="1"/>
</dbReference>
<evidence type="ECO:0000256" key="4">
    <source>
        <dbReference type="HAMAP-Rule" id="MF_03135"/>
    </source>
</evidence>
<dbReference type="GO" id="GO:0070125">
    <property type="term" value="P:mitochondrial translational elongation"/>
    <property type="evidence" value="ECO:0007669"/>
    <property type="project" value="TreeGrafter"/>
</dbReference>
<evidence type="ECO:0000256" key="5">
    <source>
        <dbReference type="RuleBase" id="RU000642"/>
    </source>
</evidence>
<dbReference type="Gene3D" id="1.10.286.20">
    <property type="match status" value="1"/>
</dbReference>
<organism evidence="7 8">
    <name type="scientific">Nepenthes gracilis</name>
    <name type="common">Slender pitcher plant</name>
    <dbReference type="NCBI Taxonomy" id="150966"/>
    <lineage>
        <taxon>Eukaryota</taxon>
        <taxon>Viridiplantae</taxon>
        <taxon>Streptophyta</taxon>
        <taxon>Embryophyta</taxon>
        <taxon>Tracheophyta</taxon>
        <taxon>Spermatophyta</taxon>
        <taxon>Magnoliopsida</taxon>
        <taxon>eudicotyledons</taxon>
        <taxon>Gunneridae</taxon>
        <taxon>Pentapetalae</taxon>
        <taxon>Caryophyllales</taxon>
        <taxon>Nepenthaceae</taxon>
        <taxon>Nepenthes</taxon>
    </lineage>
</organism>